<dbReference type="Proteomes" id="UP000472277">
    <property type="component" value="Chromosome 1"/>
</dbReference>
<dbReference type="GO" id="GO:0005886">
    <property type="term" value="C:plasma membrane"/>
    <property type="evidence" value="ECO:0007669"/>
    <property type="project" value="UniProtKB-SubCell"/>
</dbReference>
<feature type="transmembrane region" description="Helical" evidence="11">
    <location>
        <begin position="346"/>
        <end position="367"/>
    </location>
</feature>
<reference evidence="12" key="3">
    <citation type="submission" date="2025-09" db="UniProtKB">
        <authorList>
            <consortium name="Ensembl"/>
        </authorList>
    </citation>
    <scope>IDENTIFICATION</scope>
</reference>
<gene>
    <name evidence="12" type="primary">OTOP2</name>
    <name evidence="12" type="synonym">LOC115207453</name>
</gene>
<evidence type="ECO:0000256" key="9">
    <source>
        <dbReference type="ARBA" id="ARBA00023136"/>
    </source>
</evidence>
<keyword evidence="6" id="KW-0375">Hydrogen ion transport</keyword>
<dbReference type="PANTHER" id="PTHR21522">
    <property type="entry name" value="PROTON CHANNEL OTOP"/>
    <property type="match status" value="1"/>
</dbReference>
<keyword evidence="5 11" id="KW-0812">Transmembrane</keyword>
<feature type="transmembrane region" description="Helical" evidence="11">
    <location>
        <begin position="418"/>
        <end position="439"/>
    </location>
</feature>
<keyword evidence="7 11" id="KW-1133">Transmembrane helix</keyword>
<keyword evidence="3" id="KW-0813">Transport</keyword>
<comment type="subcellular location">
    <subcellularLocation>
        <location evidence="1">Cell membrane</location>
        <topology evidence="1">Multi-pass membrane protein</topology>
    </subcellularLocation>
</comment>
<feature type="transmembrane region" description="Helical" evidence="11">
    <location>
        <begin position="104"/>
        <end position="124"/>
    </location>
</feature>
<accession>A0A673VPC3</accession>
<name>A0A673VPC3_SALTR</name>
<keyword evidence="4" id="KW-1003">Cell membrane</keyword>
<feature type="transmembrane region" description="Helical" evidence="11">
    <location>
        <begin position="499"/>
        <end position="517"/>
    </location>
</feature>
<dbReference type="GeneTree" id="ENSGT00940000156691"/>
<evidence type="ECO:0000256" key="4">
    <source>
        <dbReference type="ARBA" id="ARBA00022475"/>
    </source>
</evidence>
<feature type="transmembrane region" description="Helical" evidence="11">
    <location>
        <begin position="388"/>
        <end position="412"/>
    </location>
</feature>
<evidence type="ECO:0000256" key="2">
    <source>
        <dbReference type="ARBA" id="ARBA00006513"/>
    </source>
</evidence>
<evidence type="ECO:0000256" key="10">
    <source>
        <dbReference type="ARBA" id="ARBA00023303"/>
    </source>
</evidence>
<keyword evidence="13" id="KW-1185">Reference proteome</keyword>
<keyword evidence="8" id="KW-0406">Ion transport</keyword>
<dbReference type="InterPro" id="IPR004878">
    <property type="entry name" value="Otopetrin"/>
</dbReference>
<feature type="transmembrane region" description="Helical" evidence="11">
    <location>
        <begin position="262"/>
        <end position="283"/>
    </location>
</feature>
<feature type="transmembrane region" description="Helical" evidence="11">
    <location>
        <begin position="170"/>
        <end position="193"/>
    </location>
</feature>
<keyword evidence="9 11" id="KW-0472">Membrane</keyword>
<organism evidence="12 13">
    <name type="scientific">Salmo trutta</name>
    <name type="common">Brown trout</name>
    <dbReference type="NCBI Taxonomy" id="8032"/>
    <lineage>
        <taxon>Eukaryota</taxon>
        <taxon>Metazoa</taxon>
        <taxon>Chordata</taxon>
        <taxon>Craniata</taxon>
        <taxon>Vertebrata</taxon>
        <taxon>Euteleostomi</taxon>
        <taxon>Actinopterygii</taxon>
        <taxon>Neopterygii</taxon>
        <taxon>Teleostei</taxon>
        <taxon>Protacanthopterygii</taxon>
        <taxon>Salmoniformes</taxon>
        <taxon>Salmonidae</taxon>
        <taxon>Salmoninae</taxon>
        <taxon>Salmo</taxon>
    </lineage>
</organism>
<evidence type="ECO:0000256" key="1">
    <source>
        <dbReference type="ARBA" id="ARBA00004651"/>
    </source>
</evidence>
<feature type="transmembrane region" description="Helical" evidence="11">
    <location>
        <begin position="537"/>
        <end position="554"/>
    </location>
</feature>
<evidence type="ECO:0000256" key="11">
    <source>
        <dbReference type="SAM" id="Phobius"/>
    </source>
</evidence>
<reference evidence="12" key="1">
    <citation type="submission" date="2021-04" db="EMBL/GenBank/DDBJ databases">
        <authorList>
            <consortium name="Wellcome Sanger Institute Data Sharing"/>
        </authorList>
    </citation>
    <scope>NUCLEOTIDE SEQUENCE [LARGE SCALE GENOMIC DNA]</scope>
</reference>
<proteinExistence type="inferred from homology"/>
<comment type="similarity">
    <text evidence="2">Belongs to the otopetrin family.</text>
</comment>
<dbReference type="PANTHER" id="PTHR21522:SF35">
    <property type="entry name" value="PROTON CHANNEL OTOP2"/>
    <property type="match status" value="1"/>
</dbReference>
<evidence type="ECO:0000256" key="8">
    <source>
        <dbReference type="ARBA" id="ARBA00023065"/>
    </source>
</evidence>
<feature type="transmembrane region" description="Helical" evidence="11">
    <location>
        <begin position="304"/>
        <end position="326"/>
    </location>
</feature>
<dbReference type="GO" id="GO:0015252">
    <property type="term" value="F:proton channel activity"/>
    <property type="evidence" value="ECO:0007669"/>
    <property type="project" value="InterPro"/>
</dbReference>
<sequence>MHLTFGFFSCESSKMTSEAEMADEEGYISPPPTLPSTPCSIHLGVQAGSMRRGSDVLSTSRGTVRERGRNRSWLLSSIITVNVLILGIALVSGSVFNNVKINAINLQIFLIVLVILTTAWMLYYTIYTSREDHAVLYKDSHAGPVWLRGGLVLFGICSLIMDVFKIANYIGYLHCDSAVKIVFPVVQAVFILVQVRTQVLTSEMDCGLMLTLSTNLMLWMAAVTEESLHQTVLIFHFISAPGGYSSCNCSHSACAVLEKAYYYLYPFNIEYSLFASAMAYVMWKNVGRLVDEHNHHSLHFRLKDVLVGPAVGLVMLVAGLGTFVIYKVDVEKGDPGKRDTVLMIHYVMNTVAVTLMSVSTVAGCAIYRLDQRDHVSGKNPTRSLDVGLLIGASIGQFTICYFTIVAVVATGAEGHLNALNLAVSLLTVIQLCLQNIFIIEGLHREPFHEDMHQASVFTNPYVLQAQAHRDIHNLPGTFMETKSSPALTVHSMLTWKRRALKEICAFLMLCNILLWIMPAFGARPQFDNTIGAEFYEFTMWAAVVNIGLPFGIFYRMHSVASLFEVFLTS</sequence>
<keyword evidence="10" id="KW-0407">Ion channel</keyword>
<feature type="transmembrane region" description="Helical" evidence="11">
    <location>
        <begin position="73"/>
        <end position="92"/>
    </location>
</feature>
<evidence type="ECO:0000256" key="7">
    <source>
        <dbReference type="ARBA" id="ARBA00022989"/>
    </source>
</evidence>
<protein>
    <submittedName>
        <fullName evidence="12">Otopetrin 2</fullName>
    </submittedName>
</protein>
<evidence type="ECO:0000256" key="6">
    <source>
        <dbReference type="ARBA" id="ARBA00022781"/>
    </source>
</evidence>
<evidence type="ECO:0000256" key="5">
    <source>
        <dbReference type="ARBA" id="ARBA00022692"/>
    </source>
</evidence>
<dbReference type="AlphaFoldDB" id="A0A673VPC3"/>
<feature type="transmembrane region" description="Helical" evidence="11">
    <location>
        <begin position="145"/>
        <end position="164"/>
    </location>
</feature>
<dbReference type="Ensembl" id="ENSSTUT00000001616.1">
    <property type="protein sequence ID" value="ENSSTUP00000001495.1"/>
    <property type="gene ID" value="ENSSTUG00000000774.1"/>
</dbReference>
<evidence type="ECO:0000313" key="12">
    <source>
        <dbReference type="Ensembl" id="ENSSTUP00000001495.1"/>
    </source>
</evidence>
<reference evidence="12" key="2">
    <citation type="submission" date="2025-08" db="UniProtKB">
        <authorList>
            <consortium name="Ensembl"/>
        </authorList>
    </citation>
    <scope>IDENTIFICATION</scope>
</reference>
<evidence type="ECO:0000313" key="13">
    <source>
        <dbReference type="Proteomes" id="UP000472277"/>
    </source>
</evidence>
<evidence type="ECO:0000256" key="3">
    <source>
        <dbReference type="ARBA" id="ARBA00022448"/>
    </source>
</evidence>
<dbReference type="Pfam" id="PF03189">
    <property type="entry name" value="Otopetrin"/>
    <property type="match status" value="3"/>
</dbReference>